<dbReference type="SUPFAM" id="SSF58104">
    <property type="entry name" value="Methyl-accepting chemotaxis protein (MCP) signaling domain"/>
    <property type="match status" value="1"/>
</dbReference>
<evidence type="ECO:0000256" key="5">
    <source>
        <dbReference type="ARBA" id="ARBA00022692"/>
    </source>
</evidence>
<dbReference type="Pfam" id="PF00672">
    <property type="entry name" value="HAMP"/>
    <property type="match status" value="1"/>
</dbReference>
<dbReference type="Pfam" id="PF12729">
    <property type="entry name" value="4HB_MCP_1"/>
    <property type="match status" value="1"/>
</dbReference>
<keyword evidence="3" id="KW-0488">Methylation</keyword>
<comment type="subcellular location">
    <subcellularLocation>
        <location evidence="1">Cell membrane</location>
        <topology evidence="1">Multi-pass membrane protein</topology>
    </subcellularLocation>
</comment>
<dbReference type="InterPro" id="IPR004089">
    <property type="entry name" value="MCPsignal_dom"/>
</dbReference>
<keyword evidence="7 11" id="KW-0472">Membrane</keyword>
<evidence type="ECO:0000259" key="12">
    <source>
        <dbReference type="PROSITE" id="PS50111"/>
    </source>
</evidence>
<dbReference type="PANTHER" id="PTHR32089">
    <property type="entry name" value="METHYL-ACCEPTING CHEMOTAXIS PROTEIN MCPB"/>
    <property type="match status" value="1"/>
</dbReference>
<keyword evidence="15" id="KW-1185">Reference proteome</keyword>
<evidence type="ECO:0000256" key="4">
    <source>
        <dbReference type="ARBA" id="ARBA00022500"/>
    </source>
</evidence>
<evidence type="ECO:0000259" key="13">
    <source>
        <dbReference type="PROSITE" id="PS50885"/>
    </source>
</evidence>
<dbReference type="PRINTS" id="PR00260">
    <property type="entry name" value="CHEMTRNSDUCR"/>
</dbReference>
<keyword evidence="5 11" id="KW-0812">Transmembrane</keyword>
<dbReference type="CDD" id="cd06225">
    <property type="entry name" value="HAMP"/>
    <property type="match status" value="1"/>
</dbReference>
<dbReference type="EMBL" id="CP046621">
    <property type="protein sequence ID" value="QGW79040.1"/>
    <property type="molecule type" value="Genomic_DNA"/>
</dbReference>
<dbReference type="FunFam" id="1.10.287.950:FF:000001">
    <property type="entry name" value="Methyl-accepting chemotaxis sensory transducer"/>
    <property type="match status" value="1"/>
</dbReference>
<dbReference type="GO" id="GO:0005886">
    <property type="term" value="C:plasma membrane"/>
    <property type="evidence" value="ECO:0007669"/>
    <property type="project" value="UniProtKB-SubCell"/>
</dbReference>
<protein>
    <submittedName>
        <fullName evidence="14">HAMP domain-containing protein</fullName>
    </submittedName>
</protein>
<dbReference type="InterPro" id="IPR024478">
    <property type="entry name" value="HlyB_4HB_MCP"/>
</dbReference>
<proteinExistence type="inferred from homology"/>
<sequence length="541" mass="58103">MQLRNLRLAQRATLIFVIINLLVVALGAISLWQMGRVRAAAVEIERNWMESVRQAGTIDAMVLRMRLESFRMINSASPEVRRASADTVADIRVKLKQMVEGYQKQVSSPEEEQIYQAVKLGIAVYDSKLDALLQIALSGAAQDAIDYIDKHIRQPTNELQATIGKLVVLNREGGRQSGIESEAIYQRSIITVIGIGALVIGLSVILGILFARSISVPLLSVLNVNRKIAEGDLRTELVVTGKDELSDLMRSTIAMQTSLRDTIQHMGNSATQLAAAAEEMHLVTEDSSNGLQRQNDEIEQAATAVNEMSVAVEEVARNAASASESAQASDASSRIGSERVLETVEAIRSLTGIVTRTSGEVEGLASKAQNITKVLDVIRAIAEQTNLLALNAAIEAARAGDQGRGFAVVADEVRALAHRTQESTKEIESMIADIQTGAEQAVLAMGQSCTDAQSTLSIAQDAGAALDAISRSITEINERNFLIATASEEQAQVARSVDSNLVSIRDLSIQTSAGANQTATASNELAKLAIVMSDLTKRFLT</sequence>
<evidence type="ECO:0000256" key="7">
    <source>
        <dbReference type="ARBA" id="ARBA00023136"/>
    </source>
</evidence>
<accession>A0A6I6GWW1</accession>
<feature type="domain" description="HAMP" evidence="13">
    <location>
        <begin position="212"/>
        <end position="264"/>
    </location>
</feature>
<keyword evidence="8 10" id="KW-0807">Transducer</keyword>
<dbReference type="InterPro" id="IPR003660">
    <property type="entry name" value="HAMP_dom"/>
</dbReference>
<keyword evidence="4" id="KW-0145">Chemotaxis</keyword>
<dbReference type="SMART" id="SM00283">
    <property type="entry name" value="MA"/>
    <property type="match status" value="1"/>
</dbReference>
<dbReference type="SMART" id="SM00304">
    <property type="entry name" value="HAMP"/>
    <property type="match status" value="2"/>
</dbReference>
<evidence type="ECO:0000256" key="3">
    <source>
        <dbReference type="ARBA" id="ARBA00022481"/>
    </source>
</evidence>
<evidence type="ECO:0000256" key="2">
    <source>
        <dbReference type="ARBA" id="ARBA00022475"/>
    </source>
</evidence>
<keyword evidence="2" id="KW-1003">Cell membrane</keyword>
<dbReference type="GO" id="GO:0004888">
    <property type="term" value="F:transmembrane signaling receptor activity"/>
    <property type="evidence" value="ECO:0007669"/>
    <property type="project" value="InterPro"/>
</dbReference>
<dbReference type="Proteomes" id="UP000426235">
    <property type="component" value="Chromosome"/>
</dbReference>
<feature type="domain" description="Methyl-accepting transducer" evidence="12">
    <location>
        <begin position="269"/>
        <end position="505"/>
    </location>
</feature>
<evidence type="ECO:0000256" key="6">
    <source>
        <dbReference type="ARBA" id="ARBA00022989"/>
    </source>
</evidence>
<dbReference type="PROSITE" id="PS50111">
    <property type="entry name" value="CHEMOTAXIS_TRANSDUC_2"/>
    <property type="match status" value="1"/>
</dbReference>
<dbReference type="GO" id="GO:0006935">
    <property type="term" value="P:chemotaxis"/>
    <property type="evidence" value="ECO:0007669"/>
    <property type="project" value="UniProtKB-KW"/>
</dbReference>
<dbReference type="AlphaFoldDB" id="A0A6I6GWW1"/>
<dbReference type="GO" id="GO:0007165">
    <property type="term" value="P:signal transduction"/>
    <property type="evidence" value="ECO:0007669"/>
    <property type="project" value="UniProtKB-KW"/>
</dbReference>
<dbReference type="PROSITE" id="PS50885">
    <property type="entry name" value="HAMP"/>
    <property type="match status" value="1"/>
</dbReference>
<feature type="transmembrane region" description="Helical" evidence="11">
    <location>
        <begin position="12"/>
        <end position="32"/>
    </location>
</feature>
<gene>
    <name evidence="14" type="ORF">GPJ81_20880</name>
</gene>
<keyword evidence="6 11" id="KW-1133">Transmembrane helix</keyword>
<comment type="similarity">
    <text evidence="9">Belongs to the methyl-accepting chemotaxis (MCP) protein family.</text>
</comment>
<evidence type="ECO:0000256" key="11">
    <source>
        <dbReference type="SAM" id="Phobius"/>
    </source>
</evidence>
<organism evidence="14 15">
    <name type="scientific">Pseudomonas alkylphenolica</name>
    <dbReference type="NCBI Taxonomy" id="237609"/>
    <lineage>
        <taxon>Bacteria</taxon>
        <taxon>Pseudomonadati</taxon>
        <taxon>Pseudomonadota</taxon>
        <taxon>Gammaproteobacteria</taxon>
        <taxon>Pseudomonadales</taxon>
        <taxon>Pseudomonadaceae</taxon>
        <taxon>Pseudomonas</taxon>
    </lineage>
</organism>
<dbReference type="Gene3D" id="1.10.287.950">
    <property type="entry name" value="Methyl-accepting chemotaxis protein"/>
    <property type="match status" value="1"/>
</dbReference>
<evidence type="ECO:0000313" key="14">
    <source>
        <dbReference type="EMBL" id="QGW79040.1"/>
    </source>
</evidence>
<dbReference type="InterPro" id="IPR004090">
    <property type="entry name" value="Chemotax_Me-accpt_rcpt"/>
</dbReference>
<name>A0A6I6GWW1_9PSED</name>
<evidence type="ECO:0000256" key="8">
    <source>
        <dbReference type="ARBA" id="ARBA00023224"/>
    </source>
</evidence>
<evidence type="ECO:0000256" key="1">
    <source>
        <dbReference type="ARBA" id="ARBA00004651"/>
    </source>
</evidence>
<dbReference type="PANTHER" id="PTHR32089:SF120">
    <property type="entry name" value="METHYL-ACCEPTING CHEMOTAXIS PROTEIN TLPQ"/>
    <property type="match status" value="1"/>
</dbReference>
<reference evidence="14" key="1">
    <citation type="submission" date="2019-12" db="EMBL/GenBank/DDBJ databases">
        <title>Hybrid Genome Assemblies of two High G+C Isolates from Undergraduate Microbiology Courses.</title>
        <authorList>
            <person name="Ne Ville C.J."/>
            <person name="Enright D."/>
            <person name="Hernandez I."/>
            <person name="Dodsworth J."/>
            <person name="Orwin P.M."/>
        </authorList>
    </citation>
    <scope>NUCLEOTIDE SEQUENCE [LARGE SCALE GENOMIC DNA]</scope>
    <source>
        <strain evidence="14">Neo</strain>
    </source>
</reference>
<evidence type="ECO:0000256" key="10">
    <source>
        <dbReference type="PROSITE-ProRule" id="PRU00284"/>
    </source>
</evidence>
<evidence type="ECO:0000313" key="15">
    <source>
        <dbReference type="Proteomes" id="UP000426235"/>
    </source>
</evidence>
<dbReference type="CDD" id="cd11386">
    <property type="entry name" value="MCP_signal"/>
    <property type="match status" value="1"/>
</dbReference>
<feature type="transmembrane region" description="Helical" evidence="11">
    <location>
        <begin position="189"/>
        <end position="211"/>
    </location>
</feature>
<dbReference type="Pfam" id="PF00015">
    <property type="entry name" value="MCPsignal"/>
    <property type="match status" value="1"/>
</dbReference>
<evidence type="ECO:0000256" key="9">
    <source>
        <dbReference type="ARBA" id="ARBA00029447"/>
    </source>
</evidence>